<dbReference type="PANTHER" id="PTHR13078">
    <property type="entry name" value="PEROXISOMAL MULTIFUNCTIONAL ENZYME TYPE 2-RELATED"/>
    <property type="match status" value="1"/>
</dbReference>
<dbReference type="Proteomes" id="UP000270021">
    <property type="component" value="Chromosome"/>
</dbReference>
<dbReference type="GO" id="GO:0003857">
    <property type="term" value="F:(3S)-3-hydroxyacyl-CoA dehydrogenase (NAD+) activity"/>
    <property type="evidence" value="ECO:0007669"/>
    <property type="project" value="TreeGrafter"/>
</dbReference>
<dbReference type="PANTHER" id="PTHR13078:SF56">
    <property type="entry name" value="PEROXISOMAL MULTIFUNCTIONAL ENZYME TYPE 2"/>
    <property type="match status" value="1"/>
</dbReference>
<organism evidence="3 4">
    <name type="scientific">Flaviflexus salsibiostraticola</name>
    <dbReference type="NCBI Taxonomy" id="1282737"/>
    <lineage>
        <taxon>Bacteria</taxon>
        <taxon>Bacillati</taxon>
        <taxon>Actinomycetota</taxon>
        <taxon>Actinomycetes</taxon>
        <taxon>Actinomycetales</taxon>
        <taxon>Actinomycetaceae</taxon>
        <taxon>Flaviflexus</taxon>
    </lineage>
</organism>
<dbReference type="EMBL" id="CP034438">
    <property type="protein sequence ID" value="AZN29289.1"/>
    <property type="molecule type" value="Genomic_DNA"/>
</dbReference>
<dbReference type="Pfam" id="PF01575">
    <property type="entry name" value="MaoC_dehydratas"/>
    <property type="match status" value="1"/>
</dbReference>
<evidence type="ECO:0000313" key="3">
    <source>
        <dbReference type="EMBL" id="AZN29289.1"/>
    </source>
</evidence>
<gene>
    <name evidence="3" type="ORF">EJO69_02455</name>
</gene>
<evidence type="ECO:0000313" key="4">
    <source>
        <dbReference type="Proteomes" id="UP000270021"/>
    </source>
</evidence>
<dbReference type="Gene3D" id="3.10.129.10">
    <property type="entry name" value="Hotdog Thioesterase"/>
    <property type="match status" value="1"/>
</dbReference>
<dbReference type="AlphaFoldDB" id="A0A3Q8WSP3"/>
<dbReference type="GO" id="GO:0044594">
    <property type="term" value="F:17-beta-hydroxysteroid dehydrogenase (NAD+) activity"/>
    <property type="evidence" value="ECO:0007669"/>
    <property type="project" value="TreeGrafter"/>
</dbReference>
<protein>
    <submittedName>
        <fullName evidence="3">3-alpha,7-alpha, 12-alpha-trihydroxy-5-beta-cholest-24-enoyl-CoA hydratase</fullName>
    </submittedName>
</protein>
<proteinExistence type="inferred from homology"/>
<reference evidence="3 4" key="1">
    <citation type="submission" date="2018-12" db="EMBL/GenBank/DDBJ databases">
        <title>Complete genome sequence of Flaviflexus salsibiostraticola KCTC 33148.</title>
        <authorList>
            <person name="Bae J.-W."/>
        </authorList>
    </citation>
    <scope>NUCLEOTIDE SEQUENCE [LARGE SCALE GENOMIC DNA]</scope>
    <source>
        <strain evidence="3 4">KCTC 33148</strain>
    </source>
</reference>
<dbReference type="InterPro" id="IPR002539">
    <property type="entry name" value="MaoC-like_dom"/>
</dbReference>
<dbReference type="RefSeq" id="WP_126038767.1">
    <property type="nucleotide sequence ID" value="NZ_CP034438.1"/>
</dbReference>
<dbReference type="OrthoDB" id="5522043at2"/>
<dbReference type="SUPFAM" id="SSF54637">
    <property type="entry name" value="Thioesterase/thiol ester dehydrase-isomerase"/>
    <property type="match status" value="2"/>
</dbReference>
<accession>A0A3Q8WSP3</accession>
<feature type="domain" description="MaoC-like" evidence="2">
    <location>
        <begin position="164"/>
        <end position="268"/>
    </location>
</feature>
<comment type="similarity">
    <text evidence="1">Belongs to the enoyl-CoA hydratase/isomerase family.</text>
</comment>
<keyword evidence="4" id="KW-1185">Reference proteome</keyword>
<dbReference type="KEGG" id="fsl:EJO69_02455"/>
<sequence length="291" mass="32842">MAINTEMVGQTFGPFVREYTFRDLELFALGCGAGIDGRDGLEYINEKDSTNPELKVLPMFGAMLIVDSEVTRTIDYGYNYAGSLHWGFDITFHEPITKMADRLETFVRLEGLFDRGEGRGLLAQHIGDTYDSDGTKLFTTESWDCLIYDGGWGGPAAPKDIVEMPDREPDVVVTERIPENQALIYRLSGDYHPQHIDWDYAAENGEPRPILHAISYAGVVMRHAINEFVPGEPERITRFKTRITSPVHPGTTLRTELWKVGEGELRFRLVDEDVDATGAKPHLNWGIIEFK</sequence>
<evidence type="ECO:0000259" key="2">
    <source>
        <dbReference type="Pfam" id="PF01575"/>
    </source>
</evidence>
<dbReference type="GO" id="GO:0006635">
    <property type="term" value="P:fatty acid beta-oxidation"/>
    <property type="evidence" value="ECO:0007669"/>
    <property type="project" value="TreeGrafter"/>
</dbReference>
<dbReference type="InterPro" id="IPR029069">
    <property type="entry name" value="HotDog_dom_sf"/>
</dbReference>
<evidence type="ECO:0000256" key="1">
    <source>
        <dbReference type="ARBA" id="ARBA00005254"/>
    </source>
</evidence>
<dbReference type="GO" id="GO:0004300">
    <property type="term" value="F:enoyl-CoA hydratase activity"/>
    <property type="evidence" value="ECO:0007669"/>
    <property type="project" value="TreeGrafter"/>
</dbReference>
<name>A0A3Q8WSP3_9ACTO</name>